<dbReference type="SMART" id="SM00271">
    <property type="entry name" value="DnaJ"/>
    <property type="match status" value="1"/>
</dbReference>
<dbReference type="Pfam" id="PF00226">
    <property type="entry name" value="DnaJ"/>
    <property type="match status" value="1"/>
</dbReference>
<dbReference type="InterPro" id="IPR018253">
    <property type="entry name" value="DnaJ_domain_CS"/>
</dbReference>
<evidence type="ECO:0000256" key="2">
    <source>
        <dbReference type="SAM" id="MobiDB-lite"/>
    </source>
</evidence>
<organism evidence="4">
    <name type="scientific">Cyberlindnera fabianii</name>
    <name type="common">Yeast</name>
    <name type="synonym">Hansenula fabianii</name>
    <dbReference type="NCBI Taxonomy" id="36022"/>
    <lineage>
        <taxon>Eukaryota</taxon>
        <taxon>Fungi</taxon>
        <taxon>Dikarya</taxon>
        <taxon>Ascomycota</taxon>
        <taxon>Saccharomycotina</taxon>
        <taxon>Saccharomycetes</taxon>
        <taxon>Phaffomycetales</taxon>
        <taxon>Phaffomycetaceae</taxon>
        <taxon>Cyberlindnera</taxon>
    </lineage>
</organism>
<dbReference type="InterPro" id="IPR001623">
    <property type="entry name" value="DnaJ_domain"/>
</dbReference>
<dbReference type="PROSITE" id="PS00636">
    <property type="entry name" value="DNAJ_1"/>
    <property type="match status" value="1"/>
</dbReference>
<proteinExistence type="predicted"/>
<feature type="compositionally biased region" description="Polar residues" evidence="2">
    <location>
        <begin position="434"/>
        <end position="450"/>
    </location>
</feature>
<feature type="compositionally biased region" description="Basic and acidic residues" evidence="2">
    <location>
        <begin position="557"/>
        <end position="569"/>
    </location>
</feature>
<feature type="compositionally biased region" description="Basic and acidic residues" evidence="2">
    <location>
        <begin position="472"/>
        <end position="482"/>
    </location>
</feature>
<evidence type="ECO:0000256" key="1">
    <source>
        <dbReference type="SAM" id="Coils"/>
    </source>
</evidence>
<feature type="region of interest" description="Disordered" evidence="2">
    <location>
        <begin position="115"/>
        <end position="296"/>
    </location>
</feature>
<feature type="compositionally biased region" description="Basic and acidic residues" evidence="2">
    <location>
        <begin position="115"/>
        <end position="233"/>
    </location>
</feature>
<dbReference type="PANTHER" id="PTHR45098:SF1">
    <property type="entry name" value="DNAJ DOMAIN CONTAINING PROTEIN, EXPRESSED"/>
    <property type="match status" value="1"/>
</dbReference>
<feature type="compositionally biased region" description="Basic and acidic residues" evidence="2">
    <location>
        <begin position="251"/>
        <end position="273"/>
    </location>
</feature>
<dbReference type="CDD" id="cd06257">
    <property type="entry name" value="DnaJ"/>
    <property type="match status" value="1"/>
</dbReference>
<reference evidence="4" key="1">
    <citation type="journal article" date="2014" name="Genome Announc.">
        <title>Genome sequence of the yeast Cyberlindnera fabianii (Hansenula fabianii).</title>
        <authorList>
            <person name="Freel K.C."/>
            <person name="Sarilar V."/>
            <person name="Neuveglise C."/>
            <person name="Devillers H."/>
            <person name="Friedrich A."/>
            <person name="Schacherer J."/>
        </authorList>
    </citation>
    <scope>NUCLEOTIDE SEQUENCE</scope>
    <source>
        <strain evidence="4">YJS4271</strain>
    </source>
</reference>
<feature type="compositionally biased region" description="Low complexity" evidence="2">
    <location>
        <begin position="636"/>
        <end position="665"/>
    </location>
</feature>
<evidence type="ECO:0000259" key="3">
    <source>
        <dbReference type="PROSITE" id="PS50076"/>
    </source>
</evidence>
<evidence type="ECO:0000313" key="4">
    <source>
        <dbReference type="EMBL" id="CDR40761.1"/>
    </source>
</evidence>
<feature type="compositionally biased region" description="Low complexity" evidence="2">
    <location>
        <begin position="681"/>
        <end position="695"/>
    </location>
</feature>
<dbReference type="InterPro" id="IPR036869">
    <property type="entry name" value="J_dom_sf"/>
</dbReference>
<dbReference type="Gene3D" id="1.10.287.110">
    <property type="entry name" value="DnaJ domain"/>
    <property type="match status" value="1"/>
</dbReference>
<sequence>MAPPNATTKLDHYCVLEFEPGTVIDNVSVAEVKKAYRKMALKFHPDKGHVAATVLFRRVQEAYETLGDTRSKNDYDRFYARYYKRRSVTAQAIEKEAKARNRIIADILVEASREKAKDEMEEVNRKKEELERKRAEELKKKRTEEEARRKAEKQERLRKEAERRRKIEEKEKREREVLERRRQEEQQRAEERRKQAEFEEIQSKIRNATEEIRRKKNEQQKEPKAKTSQKSDHNMNQPKPKLDFTSLPSDPEERRKKTNSLKEKIMKDREKLRERRSKSQKPAEQSPKPKRPPYEEDLFSEIAYHNRLRELKTEFQFKSEEKDDIIEKASDMESMADKMKVSAKRALEKAQRKFDERMKRAEQKIADAQKLRAKGENLRNQMDETEFKYDSLVDKYQTLYGKPDLGENKKTTPAKSSASSRPGSAHSTPRKSTRCSSHNMNMNNQDTSPPGSEAPKGDFNFEFSSTMFSFPEMKENLPRPETQRPTFDFSMNFEKPQTSGSTFTFGSTTSSSPDFKAAFNFGKDVASEPSIFGRGKFEPLREPSSPFAFHYPNGSFRNEDPRARTERWKHSSWASVPSKSPQKPFLRSFRASSSSSDEPSLKPANQPSNPNNTDPLFQPQKQGTPDVTSNMPVGGSTANTTLPSTSSSTSSSTFTSGKTGSESKSALGGDAAAHINASTQSESTTIPASSSPSPEGLFAFKRPTSSPPASVPSLGSSRSEFTYESTPSEASTDAHPQQRNNSCGLSDSSSGPNPASHSFHFGSAPNPSSSRTTDMSGVSSSSSPSGSVNSDLLGEGETSGGFSFNGLR</sequence>
<name>A0A061B163_CYBFA</name>
<feature type="coiled-coil region" evidence="1">
    <location>
        <begin position="308"/>
        <end position="388"/>
    </location>
</feature>
<dbReference type="PROSITE" id="PS50076">
    <property type="entry name" value="DNAJ_2"/>
    <property type="match status" value="1"/>
</dbReference>
<feature type="region of interest" description="Disordered" evidence="2">
    <location>
        <begin position="471"/>
        <end position="493"/>
    </location>
</feature>
<feature type="compositionally biased region" description="Polar residues" evidence="2">
    <location>
        <begin position="603"/>
        <end position="631"/>
    </location>
</feature>
<feature type="compositionally biased region" description="Polar residues" evidence="2">
    <location>
        <begin position="572"/>
        <end position="581"/>
    </location>
</feature>
<dbReference type="OrthoDB" id="436519at2759"/>
<dbReference type="VEuPathDB" id="FungiDB:BON22_2092"/>
<feature type="region of interest" description="Disordered" evidence="2">
    <location>
        <begin position="528"/>
        <end position="808"/>
    </location>
</feature>
<dbReference type="PANTHER" id="PTHR45098">
    <property type="entry name" value="DNAJ DOMAIN CONTAINING PROTEIN, EXPRESSED"/>
    <property type="match status" value="1"/>
</dbReference>
<feature type="compositionally biased region" description="Low complexity" evidence="2">
    <location>
        <begin position="768"/>
        <end position="791"/>
    </location>
</feature>
<feature type="compositionally biased region" description="Polar residues" evidence="2">
    <location>
        <begin position="711"/>
        <end position="756"/>
    </location>
</feature>
<feature type="domain" description="J" evidence="3">
    <location>
        <begin position="11"/>
        <end position="79"/>
    </location>
</feature>
<dbReference type="SUPFAM" id="SSF46565">
    <property type="entry name" value="Chaperone J-domain"/>
    <property type="match status" value="1"/>
</dbReference>
<accession>A0A061B163</accession>
<protein>
    <submittedName>
        <fullName evidence="4">CYFA0S05e04170g1_1</fullName>
    </submittedName>
</protein>
<gene>
    <name evidence="4" type="ORF">CYFA0S_05e04170g</name>
</gene>
<keyword evidence="1" id="KW-0175">Coiled coil</keyword>
<feature type="compositionally biased region" description="Low complexity" evidence="2">
    <location>
        <begin position="411"/>
        <end position="427"/>
    </location>
</feature>
<dbReference type="AlphaFoldDB" id="A0A061B163"/>
<dbReference type="EMBL" id="LK052890">
    <property type="protein sequence ID" value="CDR40761.1"/>
    <property type="molecule type" value="Genomic_DNA"/>
</dbReference>
<feature type="region of interest" description="Disordered" evidence="2">
    <location>
        <begin position="400"/>
        <end position="458"/>
    </location>
</feature>